<dbReference type="RefSeq" id="WP_063496886.1">
    <property type="nucleotide sequence ID" value="NZ_CP014578.1"/>
</dbReference>
<accession>A0A160FM70</accession>
<feature type="region of interest" description="Disordered" evidence="1">
    <location>
        <begin position="99"/>
        <end position="126"/>
    </location>
</feature>
<organism evidence="3 4">
    <name type="scientific">Paraburkholderia phytofirmans OLGA172</name>
    <dbReference type="NCBI Taxonomy" id="1417228"/>
    <lineage>
        <taxon>Bacteria</taxon>
        <taxon>Pseudomonadati</taxon>
        <taxon>Pseudomonadota</taxon>
        <taxon>Betaproteobacteria</taxon>
        <taxon>Burkholderiales</taxon>
        <taxon>Burkholderiaceae</taxon>
        <taxon>Paraburkholderia</taxon>
    </lineage>
</organism>
<reference evidence="3 4" key="1">
    <citation type="journal article" date="2016" name="Gene">
        <title>PacBio SMRT assembly of a complex multi-replicon genome reveals chlorocatechol degradative operon in a region of genome plasticity.</title>
        <authorList>
            <person name="Ricker N."/>
            <person name="Shen S.Y."/>
            <person name="Goordial J."/>
            <person name="Jin S."/>
            <person name="Fulthorpe R.R."/>
        </authorList>
    </citation>
    <scope>NUCLEOTIDE SEQUENCE [LARGE SCALE GENOMIC DNA]</scope>
    <source>
        <strain evidence="3 4">OLGA172</strain>
    </source>
</reference>
<dbReference type="AlphaFoldDB" id="A0A160FM70"/>
<keyword evidence="4" id="KW-1185">Reference proteome</keyword>
<protein>
    <submittedName>
        <fullName evidence="3">Peptidase C39</fullName>
    </submittedName>
</protein>
<dbReference type="STRING" id="1804984.AYM40_14930"/>
<evidence type="ECO:0000313" key="3">
    <source>
        <dbReference type="EMBL" id="ANB73504.1"/>
    </source>
</evidence>
<evidence type="ECO:0000256" key="1">
    <source>
        <dbReference type="SAM" id="MobiDB-lite"/>
    </source>
</evidence>
<feature type="chain" id="PRO_5007813760" evidence="2">
    <location>
        <begin position="26"/>
        <end position="266"/>
    </location>
</feature>
<name>A0A160FM70_9BURK</name>
<evidence type="ECO:0000256" key="2">
    <source>
        <dbReference type="SAM" id="SignalP"/>
    </source>
</evidence>
<sequence length="266" mass="26608">MDRNFLIIGCALCFTTCGLALVAHAAEQTPTVFEDVSALKLQPVDDAVLAKQTGKGIAGDIISGVVVTLLSQWQLPNGATAVASGALAIGTNTPNQPSVQFNSSASVTGPNGSWGSGANRNASASGGQNVSVNGVSQIAQLAGNGNLGTNQALIDFDASPGSLTGGSYNNATAAAASNANGSVKASVSLAHGGIAIALQTPAGIATQTIAPASTQQAGAIAQLLQIAGNNQQVANQLQLHLQMQPMSASMLRQIGVLQALQNSVRR</sequence>
<feature type="signal peptide" evidence="2">
    <location>
        <begin position="1"/>
        <end position="25"/>
    </location>
</feature>
<proteinExistence type="predicted"/>
<dbReference type="KEGG" id="buz:AYM40_14930"/>
<keyword evidence="2" id="KW-0732">Signal</keyword>
<gene>
    <name evidence="3" type="ORF">AYM40_14930</name>
</gene>
<dbReference type="EMBL" id="CP014578">
    <property type="protein sequence ID" value="ANB73504.1"/>
    <property type="molecule type" value="Genomic_DNA"/>
</dbReference>
<dbReference type="OrthoDB" id="8971138at2"/>
<dbReference type="Proteomes" id="UP000076852">
    <property type="component" value="Chromosome 1"/>
</dbReference>
<evidence type="ECO:0000313" key="4">
    <source>
        <dbReference type="Proteomes" id="UP000076852"/>
    </source>
</evidence>